<dbReference type="AlphaFoldDB" id="A0ABD0NJ51"/>
<proteinExistence type="predicted"/>
<dbReference type="Proteomes" id="UP001529510">
    <property type="component" value="Unassembled WGS sequence"/>
</dbReference>
<protein>
    <submittedName>
        <fullName evidence="2">Uncharacterized protein</fullName>
    </submittedName>
</protein>
<feature type="region of interest" description="Disordered" evidence="1">
    <location>
        <begin position="1"/>
        <end position="28"/>
    </location>
</feature>
<keyword evidence="3" id="KW-1185">Reference proteome</keyword>
<evidence type="ECO:0000313" key="2">
    <source>
        <dbReference type="EMBL" id="KAL0161848.1"/>
    </source>
</evidence>
<accession>A0ABD0NJ51</accession>
<comment type="caution">
    <text evidence="2">The sequence shown here is derived from an EMBL/GenBank/DDBJ whole genome shotgun (WGS) entry which is preliminary data.</text>
</comment>
<name>A0ABD0NJ51_CIRMR</name>
<gene>
    <name evidence="2" type="ORF">M9458_041244</name>
</gene>
<evidence type="ECO:0000256" key="1">
    <source>
        <dbReference type="SAM" id="MobiDB-lite"/>
    </source>
</evidence>
<evidence type="ECO:0000313" key="3">
    <source>
        <dbReference type="Proteomes" id="UP001529510"/>
    </source>
</evidence>
<sequence length="84" mass="8888">MFSDGKWTNITGTQLSPGQPETNIPSGEPGSVATLVCGRICTTGICLNLIWICAETNNQMQGLQKALLSREKVVADTQAYTGTG</sequence>
<feature type="compositionally biased region" description="Polar residues" evidence="1">
    <location>
        <begin position="1"/>
        <end position="25"/>
    </location>
</feature>
<reference evidence="2 3" key="1">
    <citation type="submission" date="2024-05" db="EMBL/GenBank/DDBJ databases">
        <title>Genome sequencing and assembly of Indian major carp, Cirrhinus mrigala (Hamilton, 1822).</title>
        <authorList>
            <person name="Mohindra V."/>
            <person name="Chowdhury L.M."/>
            <person name="Lal K."/>
            <person name="Jena J.K."/>
        </authorList>
    </citation>
    <scope>NUCLEOTIDE SEQUENCE [LARGE SCALE GENOMIC DNA]</scope>
    <source>
        <strain evidence="2">CM1030</strain>
        <tissue evidence="2">Blood</tissue>
    </source>
</reference>
<dbReference type="EMBL" id="JAMKFB020000021">
    <property type="protein sequence ID" value="KAL0161848.1"/>
    <property type="molecule type" value="Genomic_DNA"/>
</dbReference>
<feature type="non-terminal residue" evidence="2">
    <location>
        <position position="1"/>
    </location>
</feature>
<organism evidence="2 3">
    <name type="scientific">Cirrhinus mrigala</name>
    <name type="common">Mrigala</name>
    <dbReference type="NCBI Taxonomy" id="683832"/>
    <lineage>
        <taxon>Eukaryota</taxon>
        <taxon>Metazoa</taxon>
        <taxon>Chordata</taxon>
        <taxon>Craniata</taxon>
        <taxon>Vertebrata</taxon>
        <taxon>Euteleostomi</taxon>
        <taxon>Actinopterygii</taxon>
        <taxon>Neopterygii</taxon>
        <taxon>Teleostei</taxon>
        <taxon>Ostariophysi</taxon>
        <taxon>Cypriniformes</taxon>
        <taxon>Cyprinidae</taxon>
        <taxon>Labeoninae</taxon>
        <taxon>Labeonini</taxon>
        <taxon>Cirrhinus</taxon>
    </lineage>
</organism>